<protein>
    <submittedName>
        <fullName evidence="1">Uncharacterized protein</fullName>
    </submittedName>
</protein>
<dbReference type="OrthoDB" id="7015712at2"/>
<dbReference type="RefSeq" id="WP_122209456.1">
    <property type="nucleotide sequence ID" value="NZ_JAAMQQ010000008.1"/>
</dbReference>
<gene>
    <name evidence="1" type="ORF">ALP40_01505</name>
</gene>
<dbReference type="EMBL" id="RBTP01000056">
    <property type="protein sequence ID" value="RMT79277.1"/>
    <property type="molecule type" value="Genomic_DNA"/>
</dbReference>
<proteinExistence type="predicted"/>
<sequence>MAVDLPPPKVPELQQPGNFVDLEQLGSAPLLTYVWYPDIAEGQYFVVNWRGCGAQGEVVDVFDTIVDVVAPDDDGMPVLIQNQKLMSLDQGWVFYSYYVPDSVQPDKQNESLRLFFNVGKRSTTSLAVPQCKESHDLKLDVTANSIPNEFLFVTPPYKAMRAGDKVTLTLDLYFAEDSFFTSLIRPHTVTDAEAGQPLVWKIPSTELEAIGGGYALMSQKIDYAEPTFTTQGPVQTLNIVPAAVPLLPRLEIVGVEGDSLDPQAFPDGITLKVEPYAGLRIDDEVVVYISSESRLVKTLRTDVSTLDSQVLELTVEQDWLLSHNGKKVDFMYQYARLAAAGSSVLRTVTLRQPLFLPAPEIAQATLDDESETGVSGHAFALALVGGVQVRTPQEAVIGPDDQVRMHWDGYGSTGSFIAEPSEADRQLFLIPASAVPANMGKRLNVYYEVIDQEGLSRSKVFDLEVRGIDSGWPTLQNVQPFTVDGWLTLAQVPIEGAGLELGSWTYMAEGQRVRIIACGLSTGGVPQCVDVRTGDAESVTAAECMAGKVSALIPKGFLEGLLQDAETNKVTVEVSFDEGATYVQFPFITFRLRDQV</sequence>
<dbReference type="AlphaFoldDB" id="A0A3M5P558"/>
<evidence type="ECO:0000313" key="2">
    <source>
        <dbReference type="Proteomes" id="UP000273854"/>
    </source>
</evidence>
<accession>A0A3M5P558</accession>
<evidence type="ECO:0000313" key="1">
    <source>
        <dbReference type="EMBL" id="RMT79277.1"/>
    </source>
</evidence>
<name>A0A3M5P558_PSEVI</name>
<dbReference type="Proteomes" id="UP000273854">
    <property type="component" value="Unassembled WGS sequence"/>
</dbReference>
<organism evidence="1 2">
    <name type="scientific">Pseudomonas viridiflava</name>
    <name type="common">Phytomonas viridiflava</name>
    <dbReference type="NCBI Taxonomy" id="33069"/>
    <lineage>
        <taxon>Bacteria</taxon>
        <taxon>Pseudomonadati</taxon>
        <taxon>Pseudomonadota</taxon>
        <taxon>Gammaproteobacteria</taxon>
        <taxon>Pseudomonadales</taxon>
        <taxon>Pseudomonadaceae</taxon>
        <taxon>Pseudomonas</taxon>
    </lineage>
</organism>
<reference evidence="1 2" key="1">
    <citation type="submission" date="2018-08" db="EMBL/GenBank/DDBJ databases">
        <title>Recombination of ecologically and evolutionarily significant loci maintains genetic cohesion in the Pseudomonas syringae species complex.</title>
        <authorList>
            <person name="Dillon M."/>
            <person name="Thakur S."/>
            <person name="Almeida R.N.D."/>
            <person name="Weir B.S."/>
            <person name="Guttman D.S."/>
        </authorList>
    </citation>
    <scope>NUCLEOTIDE SEQUENCE [LARGE SCALE GENOMIC DNA]</scope>
    <source>
        <strain evidence="1 2">ICMP 19473</strain>
    </source>
</reference>
<comment type="caution">
    <text evidence="1">The sequence shown here is derived from an EMBL/GenBank/DDBJ whole genome shotgun (WGS) entry which is preliminary data.</text>
</comment>